<dbReference type="InterPro" id="IPR021255">
    <property type="entry name" value="DUF2807"/>
</dbReference>
<evidence type="ECO:0000313" key="2">
    <source>
        <dbReference type="EMBL" id="USV57733.1"/>
    </source>
</evidence>
<dbReference type="Pfam" id="PF10988">
    <property type="entry name" value="DUF2807"/>
    <property type="match status" value="1"/>
</dbReference>
<dbReference type="Gene3D" id="2.160.20.120">
    <property type="match status" value="1"/>
</dbReference>
<gene>
    <name evidence="2" type="ORF">NHF51_00580</name>
</gene>
<feature type="domain" description="Putative auto-transporter adhesin head GIN" evidence="1">
    <location>
        <begin position="50"/>
        <end position="223"/>
    </location>
</feature>
<proteinExistence type="predicted"/>
<name>A0AAE9MI27_9GAMM</name>
<dbReference type="Proteomes" id="UP001056890">
    <property type="component" value="Chromosome"/>
</dbReference>
<reference evidence="2" key="1">
    <citation type="submission" date="2022-06" db="EMBL/GenBank/DDBJ databases">
        <title>Complete Genome of Aeromonas sp. Strain SOD01 Isolated from an Urban Freshwater Stream.</title>
        <authorList>
            <person name="Williams L.E."/>
            <person name="Brysgel T."/>
            <person name="Capestro E.M."/>
            <person name="Foltz G.V."/>
            <person name="Gardner A.E."/>
            <person name="Ingrassia J."/>
            <person name="Peterson E."/>
            <person name="Arruda J."/>
            <person name="Flaherty I."/>
            <person name="Hunt M."/>
            <person name="Pappas G."/>
            <person name="Ramsaran S."/>
            <person name="Rocha M."/>
        </authorList>
    </citation>
    <scope>NUCLEOTIDE SEQUENCE</scope>
    <source>
        <strain evidence="2">SOD01</strain>
    </source>
</reference>
<accession>A0AAE9MI27</accession>
<dbReference type="PANTHER" id="PTHR39200">
    <property type="entry name" value="HYPOTHETICAL EXPORTED PROTEIN"/>
    <property type="match status" value="1"/>
</dbReference>
<keyword evidence="3" id="KW-1185">Reference proteome</keyword>
<dbReference type="EMBL" id="CP099717">
    <property type="protein sequence ID" value="USV57733.1"/>
    <property type="molecule type" value="Genomic_DNA"/>
</dbReference>
<protein>
    <submittedName>
        <fullName evidence="2">DUF2807 domain-containing protein</fullName>
    </submittedName>
</protein>
<evidence type="ECO:0000313" key="3">
    <source>
        <dbReference type="Proteomes" id="UP001056890"/>
    </source>
</evidence>
<evidence type="ECO:0000259" key="1">
    <source>
        <dbReference type="Pfam" id="PF10988"/>
    </source>
</evidence>
<dbReference type="PROSITE" id="PS51257">
    <property type="entry name" value="PROKAR_LIPOPROTEIN"/>
    <property type="match status" value="1"/>
</dbReference>
<dbReference type="AlphaFoldDB" id="A0AAE9MI27"/>
<organism evidence="2 3">
    <name type="scientific">Aeromonas encheleia</name>
    <dbReference type="NCBI Taxonomy" id="73010"/>
    <lineage>
        <taxon>Bacteria</taxon>
        <taxon>Pseudomonadati</taxon>
        <taxon>Pseudomonadota</taxon>
        <taxon>Gammaproteobacteria</taxon>
        <taxon>Aeromonadales</taxon>
        <taxon>Aeromonadaceae</taxon>
        <taxon>Aeromonas</taxon>
    </lineage>
</organism>
<sequence>MTRMMGMALILGLLSGCSWQEDTEVVGTGAVIEQRQPLGEIDRVAAMVPATIRILAGDEPGLSIRGQENLLPLLSVTERGNQLEIEVEDGYKLAPTEPLELTITLPRLRELALAGNSQGEIGHFKGDKLVLSLAGSGGIQAQRLELDSLEGNIAGSGGLDLGSGTVRTLELNIAGTGDVQGSRLESGEAEVNIAGSGDVEVRARERLNINIAGSGSIAYWGDPKVEQRVAGSGSVTREGS</sequence>
<dbReference type="PANTHER" id="PTHR39200:SF1">
    <property type="entry name" value="AUTO-TRANSPORTER ADHESIN HEAD GIN DOMAIN-CONTAINING PROTEIN-RELATED"/>
    <property type="match status" value="1"/>
</dbReference>
<dbReference type="RefSeq" id="WP_218329877.1">
    <property type="nucleotide sequence ID" value="NZ_CP099717.1"/>
</dbReference>